<reference evidence="2 3" key="1">
    <citation type="journal article" date="2012" name="BMC Genomics">
        <title>Tools to kill: Genome of one of the most destructive plant pathogenic fungi Macrophomina phaseolina.</title>
        <authorList>
            <person name="Islam M.S."/>
            <person name="Haque M.S."/>
            <person name="Islam M.M."/>
            <person name="Emdad E.M."/>
            <person name="Halim A."/>
            <person name="Hossen Q.M.M."/>
            <person name="Hossain M.Z."/>
            <person name="Ahmed B."/>
            <person name="Rahim S."/>
            <person name="Rahman M.S."/>
            <person name="Alam M.M."/>
            <person name="Hou S."/>
            <person name="Wan X."/>
            <person name="Saito J.A."/>
            <person name="Alam M."/>
        </authorList>
    </citation>
    <scope>NUCLEOTIDE SEQUENCE [LARGE SCALE GENOMIC DNA]</scope>
    <source>
        <strain evidence="2 3">MS6</strain>
    </source>
</reference>
<evidence type="ECO:0000313" key="2">
    <source>
        <dbReference type="EMBL" id="EKG14472.1"/>
    </source>
</evidence>
<dbReference type="InParanoid" id="K2RNW6"/>
<dbReference type="VEuPathDB" id="FungiDB:MPH_08321"/>
<sequence>MPFAACPLSERSTTRKVLPMRQRRTSGHFFFFLRLPTRQQSAIGQFVAAPPLVALVGRAPTSVHVISMQAVRYQRLSTRSRQAARQASQRASTKRSSSNRPGTGGRAGHLPGCPHLLLRCSDSAITLGTEAGYDRRGPCLRGSPKHN</sequence>
<accession>K2RNW6</accession>
<proteinExistence type="predicted"/>
<dbReference type="EMBL" id="AHHD01000347">
    <property type="protein sequence ID" value="EKG14472.1"/>
    <property type="molecule type" value="Genomic_DNA"/>
</dbReference>
<feature type="region of interest" description="Disordered" evidence="1">
    <location>
        <begin position="75"/>
        <end position="110"/>
    </location>
</feature>
<dbReference type="Proteomes" id="UP000007129">
    <property type="component" value="Unassembled WGS sequence"/>
</dbReference>
<protein>
    <submittedName>
        <fullName evidence="2">Uncharacterized protein</fullName>
    </submittedName>
</protein>
<organism evidence="2 3">
    <name type="scientific">Macrophomina phaseolina (strain MS6)</name>
    <name type="common">Charcoal rot fungus</name>
    <dbReference type="NCBI Taxonomy" id="1126212"/>
    <lineage>
        <taxon>Eukaryota</taxon>
        <taxon>Fungi</taxon>
        <taxon>Dikarya</taxon>
        <taxon>Ascomycota</taxon>
        <taxon>Pezizomycotina</taxon>
        <taxon>Dothideomycetes</taxon>
        <taxon>Dothideomycetes incertae sedis</taxon>
        <taxon>Botryosphaeriales</taxon>
        <taxon>Botryosphaeriaceae</taxon>
        <taxon>Macrophomina</taxon>
    </lineage>
</organism>
<name>K2RNW6_MACPH</name>
<comment type="caution">
    <text evidence="2">The sequence shown here is derived from an EMBL/GenBank/DDBJ whole genome shotgun (WGS) entry which is preliminary data.</text>
</comment>
<feature type="compositionally biased region" description="Low complexity" evidence="1">
    <location>
        <begin position="75"/>
        <end position="98"/>
    </location>
</feature>
<evidence type="ECO:0000313" key="3">
    <source>
        <dbReference type="Proteomes" id="UP000007129"/>
    </source>
</evidence>
<gene>
    <name evidence="2" type="ORF">MPH_08321</name>
</gene>
<dbReference type="AlphaFoldDB" id="K2RNW6"/>
<evidence type="ECO:0000256" key="1">
    <source>
        <dbReference type="SAM" id="MobiDB-lite"/>
    </source>
</evidence>
<dbReference type="HOGENOM" id="CLU_1768446_0_0_1"/>